<proteinExistence type="predicted"/>
<evidence type="ECO:0000313" key="2">
    <source>
        <dbReference type="EMBL" id="KAK4726324.1"/>
    </source>
</evidence>
<sequence length="345" mass="39951">MIINENLEYAVIGKFSYGWSAIQDLRKLIPKQCELKGECNIGLLSNRHVLIRATLLEDYADLLSKSAFYITQRNGLFPMRTWKWDSMFNPEEETSTTIAWISFPSLPPNFFGKEAVFSLAAVVGKPLQVDMATKNQTRPSCARVKVWTKVGLITGNKFAALNKENVEQKNCQISKNTKGNEKCADEVQRTIPGVQLKPIIKPFRFLNFWTKHHQFKKIISQNWNVDFVGSPFVKETQLKIQPSERNRVELHKLEAELKKYLRFEEEFWKQKAGIKWFSESDMNTKKIHSYVKGKRKKLHISAIESDQGITIQSNEQIGEEAVKVFTKQFTKVSLEWNFAMLENIH</sequence>
<organism evidence="2 3">
    <name type="scientific">Solanum pinnatisectum</name>
    <name type="common">tansyleaf nightshade</name>
    <dbReference type="NCBI Taxonomy" id="50273"/>
    <lineage>
        <taxon>Eukaryota</taxon>
        <taxon>Viridiplantae</taxon>
        <taxon>Streptophyta</taxon>
        <taxon>Embryophyta</taxon>
        <taxon>Tracheophyta</taxon>
        <taxon>Spermatophyta</taxon>
        <taxon>Magnoliopsida</taxon>
        <taxon>eudicotyledons</taxon>
        <taxon>Gunneridae</taxon>
        <taxon>Pentapetalae</taxon>
        <taxon>asterids</taxon>
        <taxon>lamiids</taxon>
        <taxon>Solanales</taxon>
        <taxon>Solanaceae</taxon>
        <taxon>Solanoideae</taxon>
        <taxon>Solaneae</taxon>
        <taxon>Solanum</taxon>
    </lineage>
</organism>
<gene>
    <name evidence="2" type="ORF">R3W88_031241</name>
</gene>
<dbReference type="PANTHER" id="PTHR31286">
    <property type="entry name" value="GLYCINE-RICH CELL WALL STRUCTURAL PROTEIN 1.8-LIKE"/>
    <property type="match status" value="1"/>
</dbReference>
<evidence type="ECO:0000259" key="1">
    <source>
        <dbReference type="Pfam" id="PF14111"/>
    </source>
</evidence>
<dbReference type="EMBL" id="JAWPEI010000005">
    <property type="protein sequence ID" value="KAK4726324.1"/>
    <property type="molecule type" value="Genomic_DNA"/>
</dbReference>
<dbReference type="AlphaFoldDB" id="A0AAV9LKV2"/>
<comment type="caution">
    <text evidence="2">The sequence shown here is derived from an EMBL/GenBank/DDBJ whole genome shotgun (WGS) entry which is preliminary data.</text>
</comment>
<accession>A0AAV9LKV2</accession>
<feature type="domain" description="DUF4283" evidence="1">
    <location>
        <begin position="4"/>
        <end position="92"/>
    </location>
</feature>
<dbReference type="InterPro" id="IPR025558">
    <property type="entry name" value="DUF4283"/>
</dbReference>
<reference evidence="2 3" key="1">
    <citation type="submission" date="2023-10" db="EMBL/GenBank/DDBJ databases">
        <title>Genome-Wide Identification Analysis in wild type Solanum Pinnatisectum Reveals Some Genes Defensing Phytophthora Infestans.</title>
        <authorList>
            <person name="Sun C."/>
        </authorList>
    </citation>
    <scope>NUCLEOTIDE SEQUENCE [LARGE SCALE GENOMIC DNA]</scope>
    <source>
        <strain evidence="2">LQN</strain>
        <tissue evidence="2">Leaf</tissue>
    </source>
</reference>
<name>A0AAV9LKV2_9SOLN</name>
<keyword evidence="3" id="KW-1185">Reference proteome</keyword>
<dbReference type="PANTHER" id="PTHR31286:SF179">
    <property type="entry name" value="RNASE H TYPE-1 DOMAIN-CONTAINING PROTEIN"/>
    <property type="match status" value="1"/>
</dbReference>
<dbReference type="InterPro" id="IPR040256">
    <property type="entry name" value="At4g02000-like"/>
</dbReference>
<protein>
    <recommendedName>
        <fullName evidence="1">DUF4283 domain-containing protein</fullName>
    </recommendedName>
</protein>
<evidence type="ECO:0000313" key="3">
    <source>
        <dbReference type="Proteomes" id="UP001311915"/>
    </source>
</evidence>
<dbReference type="Pfam" id="PF14111">
    <property type="entry name" value="DUF4283"/>
    <property type="match status" value="1"/>
</dbReference>
<dbReference type="Proteomes" id="UP001311915">
    <property type="component" value="Unassembled WGS sequence"/>
</dbReference>